<dbReference type="InterPro" id="IPR050263">
    <property type="entry name" value="Bact_Fimbrial_Adh_Pro"/>
</dbReference>
<dbReference type="RefSeq" id="WP_217173211.1">
    <property type="nucleotide sequence ID" value="NZ_CP126169.1"/>
</dbReference>
<gene>
    <name evidence="2" type="ORF">J1778_11225</name>
</gene>
<sequence length="185" mass="19171">MMKGLTAFVINKGKAPALFLGLGLGLTASTFWQPVSADTVLNITGNIKASPCTISLPSGGMNVDLGQQILASSMAEAGSSSDWKPFSIALTECPASTSEATMTVNGTPDEAESDMYANTGSATQVQIQLQSSDGMALGNAAQKVQTIDTATRSTTFDMRARAYSAQGKVKPGTIVGSVQVTFTYQ</sequence>
<organism evidence="2 3">
    <name type="scientific">Rahnella bonaserana</name>
    <dbReference type="NCBI Taxonomy" id="2816248"/>
    <lineage>
        <taxon>Bacteria</taxon>
        <taxon>Pseudomonadati</taxon>
        <taxon>Pseudomonadota</taxon>
        <taxon>Gammaproteobacteria</taxon>
        <taxon>Enterobacterales</taxon>
        <taxon>Yersiniaceae</taxon>
        <taxon>Rahnella</taxon>
    </lineage>
</organism>
<dbReference type="Pfam" id="PF00419">
    <property type="entry name" value="Fimbrial"/>
    <property type="match status" value="1"/>
</dbReference>
<evidence type="ECO:0000313" key="3">
    <source>
        <dbReference type="Proteomes" id="UP000734343"/>
    </source>
</evidence>
<accession>A0ABS6LV11</accession>
<evidence type="ECO:0000259" key="1">
    <source>
        <dbReference type="Pfam" id="PF00419"/>
    </source>
</evidence>
<proteinExistence type="predicted"/>
<name>A0ABS6LV11_9GAMM</name>
<keyword evidence="3" id="KW-1185">Reference proteome</keyword>
<dbReference type="PANTHER" id="PTHR33420">
    <property type="entry name" value="FIMBRIAL SUBUNIT ELFA-RELATED"/>
    <property type="match status" value="1"/>
</dbReference>
<dbReference type="InterPro" id="IPR000259">
    <property type="entry name" value="Adhesion_dom_fimbrial"/>
</dbReference>
<reference evidence="2 3" key="1">
    <citation type="submission" date="2021-03" db="EMBL/GenBank/DDBJ databases">
        <title>Five novel Rahnella species.</title>
        <authorList>
            <person name="Brady C."/>
            <person name="Asselin J."/>
            <person name="Beer S."/>
            <person name="Bruberg M.B."/>
            <person name="Crampton B."/>
            <person name="Venter S."/>
            <person name="Arnold D."/>
            <person name="Denman S."/>
        </authorList>
    </citation>
    <scope>NUCLEOTIDE SEQUENCE [LARGE SCALE GENOMIC DNA]</scope>
    <source>
        <strain evidence="2 3">H11b</strain>
    </source>
</reference>
<feature type="domain" description="Fimbrial-type adhesion" evidence="1">
    <location>
        <begin position="42"/>
        <end position="185"/>
    </location>
</feature>
<dbReference type="PANTHER" id="PTHR33420:SF27">
    <property type="entry name" value="PROTEIN FIMG"/>
    <property type="match status" value="1"/>
</dbReference>
<protein>
    <submittedName>
        <fullName evidence="2">Type 1 fimbrial protein</fullName>
    </submittedName>
</protein>
<dbReference type="Proteomes" id="UP000734343">
    <property type="component" value="Unassembled WGS sequence"/>
</dbReference>
<dbReference type="EMBL" id="JAFMOW010000061">
    <property type="protein sequence ID" value="MBU9855846.1"/>
    <property type="molecule type" value="Genomic_DNA"/>
</dbReference>
<evidence type="ECO:0000313" key="2">
    <source>
        <dbReference type="EMBL" id="MBU9855846.1"/>
    </source>
</evidence>
<comment type="caution">
    <text evidence="2">The sequence shown here is derived from an EMBL/GenBank/DDBJ whole genome shotgun (WGS) entry which is preliminary data.</text>
</comment>